<feature type="region of interest" description="Disordered" evidence="3">
    <location>
        <begin position="2013"/>
        <end position="2035"/>
    </location>
</feature>
<dbReference type="Pfam" id="PF20706">
    <property type="entry name" value="GT4-conflict"/>
    <property type="match status" value="1"/>
</dbReference>
<dbReference type="PROSITE" id="PS50837">
    <property type="entry name" value="NACHT"/>
    <property type="match status" value="1"/>
</dbReference>
<dbReference type="SUPFAM" id="SSF82171">
    <property type="entry name" value="DPP6 N-terminal domain-like"/>
    <property type="match status" value="1"/>
</dbReference>
<feature type="repeat" description="WD" evidence="2">
    <location>
        <begin position="1905"/>
        <end position="1946"/>
    </location>
</feature>
<feature type="domain" description="NACHT" evidence="4">
    <location>
        <begin position="494"/>
        <end position="641"/>
    </location>
</feature>
<evidence type="ECO:0000256" key="2">
    <source>
        <dbReference type="PROSITE-ProRule" id="PRU00221"/>
    </source>
</evidence>
<evidence type="ECO:0000259" key="4">
    <source>
        <dbReference type="PROSITE" id="PS50837"/>
    </source>
</evidence>
<evidence type="ECO:0000256" key="1">
    <source>
        <dbReference type="ARBA" id="ARBA00022737"/>
    </source>
</evidence>
<dbReference type="PROSITE" id="PS50082">
    <property type="entry name" value="WD_REPEATS_2"/>
    <property type="match status" value="1"/>
</dbReference>
<dbReference type="Gene3D" id="2.130.10.10">
    <property type="entry name" value="YVTN repeat-like/Quinoprotein amine dehydrogenase"/>
    <property type="match status" value="1"/>
</dbReference>
<dbReference type="EMBL" id="CALNXI010004512">
    <property type="protein sequence ID" value="CAH3195977.1"/>
    <property type="molecule type" value="Genomic_DNA"/>
</dbReference>
<dbReference type="InterPro" id="IPR015943">
    <property type="entry name" value="WD40/YVTN_repeat-like_dom_sf"/>
</dbReference>
<sequence>MASTSRPFQEPHQPDIPGKVKVTILASEWGSSKGGLSTLNRELAIQLAQFPEVEITFFLPRCCEGERNQALSHNVKVLEAIPHPGFEELDWLSFPPDDLQIDIVVGHGIKLGHQAQVIRKFKNCQWVQMVHTDPEELGMFKTYDEPISKGEEKHKTEVKLCKMADLVVGVGPKLSEAFRSYLRGEGKNVIDFTPGVFDEFFVGVKQSPNEGKHRSVLIFGRGDDEDFELKGFDIAGKAIAKLPNTLLVFAGAPDGKYKEIAKKLSECHGVPKRSLRVRGFVQSREDLKCLFQEVDLVLMPSRTEGFGLTGLEALSAGLPVLVSKNSGFGEALYNVPFGSSFVIDSEDPEEWAAAIKEVWNKDRQGRLDEAETLRTSYGKKYNWAKQSRDLLDKMTSMVHGMAFQFCCMYTVAFITELSTFRSLKIHSERCYKICNCSVIQGELEYMKMTCRCFSAEFAYCEADITFFAARHDEDTRQWLFKDFDKWFSDPGDSRAYVLLGDAGIGKSVIAGALTQRARNKGHLGAAYFCRHNDGTRNNPRYLVGTIACQLCDCNSEISTLVGGEDGVKMMLADSKLGVKELFTKLLEEPLGKCTPCQQRKLVIIDALDETEYESREDFLYVIKKALPRLPQWLLFFITSRPEDSVQSRLEKYKPCIRICAGVSGERGFYKQHEQDIKLFLKKEIDFSYISYSVEQVTKKCNGLFLYAYYIAEVLKESNSHRVSQQTDLFPGDIDEFFQENFQRVFDKIGADLYRKLFGCIIAAPSPLPISFISYILNREKSNLDEQEAIDAVSLFVVRSSDRTVKFLHNLIPMWLTDKKKAPRRLLIDKKVAVEYLRIVFIEILSTVVEETRVTLPLRDEDLERFVMHIAVRFLCHVDQNSLTSVFNWLTNYRFLEKRIHSGRSEIYHVIEDFKLASSCLPAKETQQQNVLQEISVALESDFHVLVECPHLLRSCFRNTLDDVGGIFSIPQVSAPCLEWSISNINSATKTLFQSNCFATSSDKKTFAGAKDRSLFFFDASTLEALGGPFELSRDVIQRINCLEFSPDDKFVFFGRLDKWFSVERGCVEDFHQFSENPGQHDWGRIVSNGQHIVVKRNHFSDLPETCQTKKCIEDLLSLWALKEIDGGPDKEWTCSFLQLPQMVAEFSNMGIETISLLGRLGINLSCTPTRFHPMFCEEIAMHGSNYRSCYFCDQLKQLKELTFSKELTNPNKESSLAPVRQLVIKLYRWIFRYQVWNLETGRPLLQDVFNQCTKFNPFTYFCHVTSAFDKWGKEIGCAGVDQVMSVCNIAVVTAIDTFFRLRVDWSKRTYVRLSEREMESLSECLEEWMLENRRSFKFFFLFQELGRSLQCTVMREWLFKETHEQTLKQEDLEEENKLTEMVEKRLKEVWKRGLEDSHGEEERALGKIVKRRLKDIWKNDSHGEGDRGIYKIVEWGLTEIWKLKEELHGKEERELSETVENRLSSIRQLMRHVHGSEAREPREITLTLKDGVRKILDRLRPGLWQLIWKWTLQLDLELFCDSFKRDVSLNFPKGFLDLFGNEISHCLSPRKMWMVNSNEMGEIHLLRTGFQEQDSFDYSSEKQEYRITQVKYLTFTYDDLYVVYMSHEDLLHALSLQTGTIFTSVSGRNCCYFARERRVGYLFRSGTEEKVIFLTSLLNPCKFFPDLPGQDGELGETTAAIFSSSDTVKYINSESLITSWRLVDQNLGFSFEPFSESSSVGSRSQAIKIQNCVFSTDGKLLAFQQHTQIKQCLVEEFEKSQCIVFEADFSFTDLCLTFSSDGVFLLFSIRDNFRGHLFYVWDVQGKVLSKSFSSPSLLSIDSFCLSSDNRNLFLCGGEYEIEIWEFGLYPRHLLETICVERSFNPVKFSHCAVSQDSALLVCCLGNVIFVHSLQVANIHSSKRVLHGHIGKIEFCKFLKRNRYLISYAVDGMVFLWDISESKAIGFARIAKGREKILCMAVSPDEDRAVCFISPSGVCVLHFCNLKCALPEDFFTAQRKGRISTAETSLLPVGQIPSTSSIPASRLEDDQHGGFRGPFLEEQFLLKPEDLFDSDESDDCEDYDDFD</sequence>
<accession>A0ABN8SYS7</accession>
<dbReference type="SUPFAM" id="SSF50993">
    <property type="entry name" value="Peptidase/esterase 'gauge' domain"/>
    <property type="match status" value="1"/>
</dbReference>
<dbReference type="PANTHER" id="PTHR10039">
    <property type="entry name" value="AMELOGENIN"/>
    <property type="match status" value="1"/>
</dbReference>
<dbReference type="InterPro" id="IPR007111">
    <property type="entry name" value="NACHT_NTPase"/>
</dbReference>
<proteinExistence type="predicted"/>
<dbReference type="InterPro" id="IPR001680">
    <property type="entry name" value="WD40_rpt"/>
</dbReference>
<dbReference type="SUPFAM" id="SSF53756">
    <property type="entry name" value="UDP-Glycosyltransferase/glycogen phosphorylase"/>
    <property type="match status" value="1"/>
</dbReference>
<dbReference type="InterPro" id="IPR056884">
    <property type="entry name" value="NPHP3-like_N"/>
</dbReference>
<evidence type="ECO:0000256" key="3">
    <source>
        <dbReference type="SAM" id="MobiDB-lite"/>
    </source>
</evidence>
<reference evidence="5 6" key="1">
    <citation type="submission" date="2022-05" db="EMBL/GenBank/DDBJ databases">
        <authorList>
            <consortium name="Genoscope - CEA"/>
            <person name="William W."/>
        </authorList>
    </citation>
    <scope>NUCLEOTIDE SEQUENCE [LARGE SCALE GENOMIC DNA]</scope>
</reference>
<dbReference type="Gene3D" id="3.40.50.2000">
    <property type="entry name" value="Glycogen Phosphorylase B"/>
    <property type="match status" value="1"/>
</dbReference>
<dbReference type="Proteomes" id="UP001159427">
    <property type="component" value="Unassembled WGS sequence"/>
</dbReference>
<gene>
    <name evidence="5" type="ORF">PEVE_00031528</name>
</gene>
<comment type="caution">
    <text evidence="5">The sequence shown here is derived from an EMBL/GenBank/DDBJ whole genome shotgun (WGS) entry which is preliminary data.</text>
</comment>
<dbReference type="Pfam" id="PF24883">
    <property type="entry name" value="NPHP3_N"/>
    <property type="match status" value="1"/>
</dbReference>
<dbReference type="PANTHER" id="PTHR10039:SF14">
    <property type="entry name" value="NACHT DOMAIN-CONTAINING PROTEIN"/>
    <property type="match status" value="1"/>
</dbReference>
<name>A0ABN8SYS7_9CNID</name>
<evidence type="ECO:0000313" key="6">
    <source>
        <dbReference type="Proteomes" id="UP001159427"/>
    </source>
</evidence>
<dbReference type="Gene3D" id="3.40.50.300">
    <property type="entry name" value="P-loop containing nucleotide triphosphate hydrolases"/>
    <property type="match status" value="1"/>
</dbReference>
<keyword evidence="1" id="KW-0677">Repeat</keyword>
<dbReference type="SUPFAM" id="SSF52540">
    <property type="entry name" value="P-loop containing nucleoside triphosphate hydrolases"/>
    <property type="match status" value="1"/>
</dbReference>
<dbReference type="CDD" id="cd03801">
    <property type="entry name" value="GT4_PimA-like"/>
    <property type="match status" value="1"/>
</dbReference>
<organism evidence="5 6">
    <name type="scientific">Porites evermanni</name>
    <dbReference type="NCBI Taxonomy" id="104178"/>
    <lineage>
        <taxon>Eukaryota</taxon>
        <taxon>Metazoa</taxon>
        <taxon>Cnidaria</taxon>
        <taxon>Anthozoa</taxon>
        <taxon>Hexacorallia</taxon>
        <taxon>Scleractinia</taxon>
        <taxon>Fungiina</taxon>
        <taxon>Poritidae</taxon>
        <taxon>Porites</taxon>
    </lineage>
</organism>
<evidence type="ECO:0000313" key="5">
    <source>
        <dbReference type="EMBL" id="CAH3195977.1"/>
    </source>
</evidence>
<dbReference type="InterPro" id="IPR027417">
    <property type="entry name" value="P-loop_NTPase"/>
</dbReference>
<keyword evidence="2" id="KW-0853">WD repeat</keyword>
<keyword evidence="6" id="KW-1185">Reference proteome</keyword>
<protein>
    <recommendedName>
        <fullName evidence="4">NACHT domain-containing protein</fullName>
    </recommendedName>
</protein>